<evidence type="ECO:0000256" key="10">
    <source>
        <dbReference type="ARBA" id="ARBA00034099"/>
    </source>
</evidence>
<dbReference type="OrthoDB" id="6415331at2759"/>
<evidence type="ECO:0000256" key="5">
    <source>
        <dbReference type="ARBA" id="ARBA00023065"/>
    </source>
</evidence>
<dbReference type="STRING" id="407821.A0A087UEE3"/>
<dbReference type="InterPro" id="IPR006201">
    <property type="entry name" value="Neur_channel"/>
</dbReference>
<keyword evidence="6" id="KW-0472">Membrane</keyword>
<keyword evidence="3" id="KW-0812">Transmembrane</keyword>
<dbReference type="GO" id="GO:0022848">
    <property type="term" value="F:acetylcholine-gated monoatomic cation-selective channel activity"/>
    <property type="evidence" value="ECO:0007669"/>
    <property type="project" value="InterPro"/>
</dbReference>
<keyword evidence="11" id="KW-0732">Signal</keyword>
<feature type="non-terminal residue" evidence="13">
    <location>
        <position position="269"/>
    </location>
</feature>
<organism evidence="13 14">
    <name type="scientific">Stegodyphus mimosarum</name>
    <name type="common">African social velvet spider</name>
    <dbReference type="NCBI Taxonomy" id="407821"/>
    <lineage>
        <taxon>Eukaryota</taxon>
        <taxon>Metazoa</taxon>
        <taxon>Ecdysozoa</taxon>
        <taxon>Arthropoda</taxon>
        <taxon>Chelicerata</taxon>
        <taxon>Arachnida</taxon>
        <taxon>Araneae</taxon>
        <taxon>Araneomorphae</taxon>
        <taxon>Entelegynae</taxon>
        <taxon>Eresoidea</taxon>
        <taxon>Eresidae</taxon>
        <taxon>Stegodyphus</taxon>
    </lineage>
</organism>
<evidence type="ECO:0000313" key="14">
    <source>
        <dbReference type="Proteomes" id="UP000054359"/>
    </source>
</evidence>
<dbReference type="InterPro" id="IPR002394">
    <property type="entry name" value="Nicotinic_acetylcholine_rcpt"/>
</dbReference>
<dbReference type="SUPFAM" id="SSF63712">
    <property type="entry name" value="Nicotinic receptor ligand binding domain-like"/>
    <property type="match status" value="1"/>
</dbReference>
<proteinExistence type="predicted"/>
<keyword evidence="7 13" id="KW-0675">Receptor</keyword>
<keyword evidence="4" id="KW-0770">Synapse</keyword>
<evidence type="ECO:0000313" key="13">
    <source>
        <dbReference type="EMBL" id="KFM75732.1"/>
    </source>
</evidence>
<dbReference type="PRINTS" id="PR00254">
    <property type="entry name" value="NICOTINICR"/>
</dbReference>
<evidence type="ECO:0000256" key="4">
    <source>
        <dbReference type="ARBA" id="ARBA00023018"/>
    </source>
</evidence>
<gene>
    <name evidence="13" type="ORF">X975_26393</name>
</gene>
<evidence type="ECO:0000256" key="3">
    <source>
        <dbReference type="ARBA" id="ARBA00022692"/>
    </source>
</evidence>
<evidence type="ECO:0000256" key="11">
    <source>
        <dbReference type="SAM" id="SignalP"/>
    </source>
</evidence>
<evidence type="ECO:0000256" key="2">
    <source>
        <dbReference type="ARBA" id="ARBA00022475"/>
    </source>
</evidence>
<feature type="domain" description="Neurotransmitter-gated ion-channel ligand-binding" evidence="12">
    <location>
        <begin position="33"/>
        <end position="238"/>
    </location>
</feature>
<reference evidence="13 14" key="1">
    <citation type="submission" date="2013-11" db="EMBL/GenBank/DDBJ databases">
        <title>Genome sequencing of Stegodyphus mimosarum.</title>
        <authorList>
            <person name="Bechsgaard J."/>
        </authorList>
    </citation>
    <scope>NUCLEOTIDE SEQUENCE [LARGE SCALE GENOMIC DNA]</scope>
</reference>
<feature type="signal peptide" evidence="11">
    <location>
        <begin position="1"/>
        <end position="20"/>
    </location>
</feature>
<evidence type="ECO:0000256" key="8">
    <source>
        <dbReference type="ARBA" id="ARBA00023286"/>
    </source>
</evidence>
<dbReference type="Proteomes" id="UP000054359">
    <property type="component" value="Unassembled WGS sequence"/>
</dbReference>
<comment type="subcellular location">
    <subcellularLocation>
        <location evidence="10">Synaptic cell membrane</location>
        <topology evidence="10">Multi-pass membrane protein</topology>
    </subcellularLocation>
</comment>
<sequence length="269" mass="31099">MYTAVRVWAFLLLSCVTVNAGLIADFDGYKSERELRKYLFDEYDKLVRPVMIPSNKINVSAGITPLSIREVDETNQLIVLDSWIKMNWNDEYLKWDPSKFGNVTVLRVPSTEVWRPDLSIYTAVPVENIFPRPLSQVLIYNDGTVFWVPPVTIKSRCPLFNRAPKNAIKCNIRMGSWTYSDKEMDVYLSSPEVDVSDFIDNNAEWKLMEARASRESKHYSCCKEAYPLLHFNVTLKRRKPFSENELLIPEDSGLDPVELGKMKKIIETD</sequence>
<keyword evidence="5" id="KW-0406">Ion transport</keyword>
<keyword evidence="1" id="KW-0813">Transport</keyword>
<keyword evidence="14" id="KW-1185">Reference proteome</keyword>
<name>A0A087UEE3_STEMI</name>
<evidence type="ECO:0000259" key="12">
    <source>
        <dbReference type="Pfam" id="PF02931"/>
    </source>
</evidence>
<protein>
    <submittedName>
        <fullName evidence="13">Neuronal acetylcholine receptor subunit alpha-2</fullName>
    </submittedName>
</protein>
<keyword evidence="2" id="KW-1003">Cell membrane</keyword>
<feature type="chain" id="PRO_5001830501" evidence="11">
    <location>
        <begin position="21"/>
        <end position="269"/>
    </location>
</feature>
<evidence type="ECO:0000256" key="1">
    <source>
        <dbReference type="ARBA" id="ARBA00022448"/>
    </source>
</evidence>
<dbReference type="EMBL" id="KK119450">
    <property type="protein sequence ID" value="KFM75732.1"/>
    <property type="molecule type" value="Genomic_DNA"/>
</dbReference>
<keyword evidence="9" id="KW-0407">Ion channel</keyword>
<dbReference type="PANTHER" id="PTHR18945">
    <property type="entry name" value="NEUROTRANSMITTER GATED ION CHANNEL"/>
    <property type="match status" value="1"/>
</dbReference>
<dbReference type="Pfam" id="PF02931">
    <property type="entry name" value="Neur_chan_LBD"/>
    <property type="match status" value="1"/>
</dbReference>
<evidence type="ECO:0000256" key="7">
    <source>
        <dbReference type="ARBA" id="ARBA00023170"/>
    </source>
</evidence>
<dbReference type="OMA" id="TIPMANE"/>
<accession>A0A087UEE3</accession>
<evidence type="ECO:0000256" key="9">
    <source>
        <dbReference type="ARBA" id="ARBA00023303"/>
    </source>
</evidence>
<dbReference type="InterPro" id="IPR006202">
    <property type="entry name" value="Neur_chan_lig-bd"/>
</dbReference>
<dbReference type="InterPro" id="IPR036734">
    <property type="entry name" value="Neur_chan_lig-bd_sf"/>
</dbReference>
<dbReference type="Gene3D" id="2.70.170.10">
    <property type="entry name" value="Neurotransmitter-gated ion-channel ligand-binding domain"/>
    <property type="match status" value="1"/>
</dbReference>
<dbReference type="FunFam" id="2.70.170.10:FF:000028">
    <property type="entry name" value="AcetylCholine Receptor"/>
    <property type="match status" value="1"/>
</dbReference>
<dbReference type="GO" id="GO:0045211">
    <property type="term" value="C:postsynaptic membrane"/>
    <property type="evidence" value="ECO:0007669"/>
    <property type="project" value="InterPro"/>
</dbReference>
<keyword evidence="8" id="KW-1071">Ligand-gated ion channel</keyword>
<evidence type="ECO:0000256" key="6">
    <source>
        <dbReference type="ARBA" id="ARBA00023136"/>
    </source>
</evidence>
<dbReference type="GO" id="GO:0004888">
    <property type="term" value="F:transmembrane signaling receptor activity"/>
    <property type="evidence" value="ECO:0007669"/>
    <property type="project" value="InterPro"/>
</dbReference>
<dbReference type="AlphaFoldDB" id="A0A087UEE3"/>